<sequence>MKALEVKKDIYWVGALDPGLRIFDIIMYTPFGTTYNSYIVKGKNKTAVFETVKEKFFDEYLERLESLNIDITSIDYIIVDHTEPDHAGSVAKLLDISKNAKVVGSSTAIKFLKGIVNHDFDYIEVKDGSSLDLGGKTLKFISAPMLHWPDSIYTYIPEDKFLVTCDSFGCHYCFEEMFDDKIENYDDYLEALKYYFDGIMGPFKPYVLRAYEKIKDLPIDTICTGHGPILRKHHKEVIDLYKKWASENTLNPKNIVISYVSAYGYTKALAEKISEGIQSTGDFNVELLDVIYNKQEDVIDKITDATGVLFGSPTINSDALKPILDLLNILNPIIHGGKVAAAFGSYGWSGEAVPNIERRLKELRFDVLTPGLKVNFKPSEEDFISAYKLGESFGEKVKEHLNKGVKNKKKANTKKWKCLVCGVVFEGDKPPKVCPVCGAGEDQFIEVKQEDVTFASDKKEKFLIIGNGAAGFYAAEAIRNRNKAADIEIVSSEKYRTYYRPELSDYLSENLPDNKLYVAPEIWYTENNVVLTLGTTIKEIKSEEKKVILQDNTEKSYDKLILANGSRNFIPPSIEGIDKKGVYTLKSLDDASEIKDNLSKIKNAVVVGGGLLGLEAAWEMKKHGIKVSVIECISRLLPKQLDEAGGKVFKQIADKSGIDIVLDECAIKIHGNEKVTGVELKSGKIIDADLVLFSVGIVSNKEIAENAGITVNRGILVNEKMETNKKDIYAAGDVAEFNSLVYGNWNAAVEMGKAAGANAVGDDVKFEDFVSSVIFNALNTSVLSLGEISPKDGKKVEVADDNSEKIKTLFFKKDVFAGGYLIGDTKEGAKLILAMEEGKTLNEALSEGLIV</sequence>
<dbReference type="Gene3D" id="3.30.390.30">
    <property type="match status" value="1"/>
</dbReference>
<dbReference type="InterPro" id="IPR029039">
    <property type="entry name" value="Flavoprotein-like_sf"/>
</dbReference>
<reference evidence="12 13" key="1">
    <citation type="submission" date="2012-01" db="EMBL/GenBank/DDBJ databases">
        <title>Complete sequence of chromosome of Clostridium pasteurianum BC1.</title>
        <authorList>
            <consortium name="US DOE Joint Genome Institute"/>
            <person name="Lucas S."/>
            <person name="Han J."/>
            <person name="Lapidus A."/>
            <person name="Cheng J.-F."/>
            <person name="Goodwin L."/>
            <person name="Pitluck S."/>
            <person name="Peters L."/>
            <person name="Mikhailova N."/>
            <person name="Teshima H."/>
            <person name="Detter J.C."/>
            <person name="Han C."/>
            <person name="Tapia R."/>
            <person name="Land M."/>
            <person name="Hauser L."/>
            <person name="Kyrpides N."/>
            <person name="Ivanova N."/>
            <person name="Pagani I."/>
            <person name="Dunn J."/>
            <person name="Taghavi S."/>
            <person name="Francis A."/>
            <person name="van der Lelie D."/>
            <person name="Woyke T."/>
        </authorList>
    </citation>
    <scope>NUCLEOTIDE SEQUENCE [LARGE SCALE GENOMIC DNA]</scope>
    <source>
        <strain evidence="12 13">BC1</strain>
    </source>
</reference>
<dbReference type="GO" id="GO:0016651">
    <property type="term" value="F:oxidoreductase activity, acting on NAD(P)H"/>
    <property type="evidence" value="ECO:0007669"/>
    <property type="project" value="UniProtKB-ARBA"/>
</dbReference>
<evidence type="ECO:0000256" key="9">
    <source>
        <dbReference type="ARBA" id="ARBA00023004"/>
    </source>
</evidence>
<dbReference type="InterPro" id="IPR041575">
    <property type="entry name" value="Rubredoxin_C"/>
</dbReference>
<keyword evidence="13" id="KW-1185">Reference proteome</keyword>
<dbReference type="Gene3D" id="3.60.15.10">
    <property type="entry name" value="Ribonuclease Z/Hydroxyacylglutathione hydrolase-like"/>
    <property type="match status" value="1"/>
</dbReference>
<dbReference type="Pfam" id="PF00258">
    <property type="entry name" value="Flavodoxin_1"/>
    <property type="match status" value="1"/>
</dbReference>
<evidence type="ECO:0000256" key="7">
    <source>
        <dbReference type="ARBA" id="ARBA00022827"/>
    </source>
</evidence>
<dbReference type="Gene3D" id="2.20.28.10">
    <property type="match status" value="1"/>
</dbReference>
<dbReference type="HOGENOM" id="CLU_017490_2_0_9"/>
<dbReference type="EMBL" id="CP003261">
    <property type="protein sequence ID" value="AGK96040.1"/>
    <property type="molecule type" value="Genomic_DNA"/>
</dbReference>
<dbReference type="InterPro" id="IPR051285">
    <property type="entry name" value="NADH_oxidoreductase_modular"/>
</dbReference>
<dbReference type="InterPro" id="IPR008254">
    <property type="entry name" value="Flavodoxin/NO_synth"/>
</dbReference>
<dbReference type="Pfam" id="PF18267">
    <property type="entry name" value="Rubredoxin_C"/>
    <property type="match status" value="1"/>
</dbReference>
<dbReference type="InterPro" id="IPR048574">
    <property type="entry name" value="RUBY_RBDX"/>
</dbReference>
<dbReference type="PANTHER" id="PTHR32145:SF11">
    <property type="entry name" value="DIFLAVIN FLAVOPROTEIN A 2-RELATED"/>
    <property type="match status" value="1"/>
</dbReference>
<dbReference type="eggNOG" id="COG0426">
    <property type="taxonomic scope" value="Bacteria"/>
</dbReference>
<accession>R4K8U3</accession>
<dbReference type="PROSITE" id="PS50902">
    <property type="entry name" value="FLAVODOXIN_LIKE"/>
    <property type="match status" value="1"/>
</dbReference>
<dbReference type="InterPro" id="IPR045761">
    <property type="entry name" value="ODP_dom"/>
</dbReference>
<dbReference type="SUPFAM" id="SSF57802">
    <property type="entry name" value="Rubredoxin-like"/>
    <property type="match status" value="1"/>
</dbReference>
<comment type="cofactor">
    <cofactor evidence="2">
        <name>Fe(3+)</name>
        <dbReference type="ChEBI" id="CHEBI:29034"/>
    </cofactor>
</comment>
<comment type="cofactor">
    <cofactor evidence="1">
        <name>Fe cation</name>
        <dbReference type="ChEBI" id="CHEBI:24875"/>
    </cofactor>
</comment>
<feature type="domain" description="Flavodoxin-like" evidence="10">
    <location>
        <begin position="255"/>
        <end position="394"/>
    </location>
</feature>
<dbReference type="GO" id="GO:0010181">
    <property type="term" value="F:FMN binding"/>
    <property type="evidence" value="ECO:0007669"/>
    <property type="project" value="InterPro"/>
</dbReference>
<keyword evidence="8" id="KW-0249">Electron transport</keyword>
<dbReference type="PRINTS" id="PR00368">
    <property type="entry name" value="FADPNR"/>
</dbReference>
<name>R4K8U3_CLOPA</name>
<dbReference type="SUPFAM" id="SSF51905">
    <property type="entry name" value="FAD/NAD(P)-binding domain"/>
    <property type="match status" value="1"/>
</dbReference>
<dbReference type="SUPFAM" id="SSF52218">
    <property type="entry name" value="Flavoproteins"/>
    <property type="match status" value="1"/>
</dbReference>
<comment type="cofactor">
    <cofactor evidence="3">
        <name>FAD</name>
        <dbReference type="ChEBI" id="CHEBI:57692"/>
    </cofactor>
</comment>
<dbReference type="InterPro" id="IPR036866">
    <property type="entry name" value="RibonucZ/Hydroxyglut_hydro"/>
</dbReference>
<dbReference type="eggNOG" id="COG1251">
    <property type="taxonomic scope" value="Bacteria"/>
</dbReference>
<dbReference type="PRINTS" id="PR00411">
    <property type="entry name" value="PNDRDTASEI"/>
</dbReference>
<evidence type="ECO:0000313" key="12">
    <source>
        <dbReference type="EMBL" id="AGK96040.1"/>
    </source>
</evidence>
<dbReference type="InterPro" id="IPR024934">
    <property type="entry name" value="Rubredoxin-like_dom"/>
</dbReference>
<comment type="similarity">
    <text evidence="4">In the N-terminal section; belongs to the zinc metallo-hydrolase group 3 family.</text>
</comment>
<dbReference type="RefSeq" id="WP_015614363.1">
    <property type="nucleotide sequence ID" value="NC_021182.1"/>
</dbReference>
<dbReference type="Pfam" id="PF19583">
    <property type="entry name" value="ODP"/>
    <property type="match status" value="1"/>
</dbReference>
<evidence type="ECO:0000256" key="8">
    <source>
        <dbReference type="ARBA" id="ARBA00022982"/>
    </source>
</evidence>
<protein>
    <submittedName>
        <fullName evidence="12">Putative flavoprotein</fullName>
    </submittedName>
</protein>
<dbReference type="Pfam" id="PF07992">
    <property type="entry name" value="Pyr_redox_2"/>
    <property type="match status" value="1"/>
</dbReference>
<proteinExistence type="inferred from homology"/>
<gene>
    <name evidence="12" type="ORF">Clopa_1032</name>
</gene>
<dbReference type="SMART" id="SM00849">
    <property type="entry name" value="Lactamase_B"/>
    <property type="match status" value="1"/>
</dbReference>
<dbReference type="PATRIC" id="fig|86416.3.peg.1025"/>
<keyword evidence="6" id="KW-0285">Flavoprotein</keyword>
<evidence type="ECO:0000256" key="5">
    <source>
        <dbReference type="ARBA" id="ARBA00022448"/>
    </source>
</evidence>
<dbReference type="KEGG" id="cpas:Clopa_1032"/>
<dbReference type="InterPro" id="IPR036188">
    <property type="entry name" value="FAD/NAD-bd_sf"/>
</dbReference>
<dbReference type="STRING" id="86416.Clopa_1032"/>
<dbReference type="Gene3D" id="3.50.50.60">
    <property type="entry name" value="FAD/NAD(P)-binding domain"/>
    <property type="match status" value="2"/>
</dbReference>
<evidence type="ECO:0000313" key="13">
    <source>
        <dbReference type="Proteomes" id="UP000013523"/>
    </source>
</evidence>
<dbReference type="CDD" id="cd07709">
    <property type="entry name" value="flavodiiron_proteins_MBL-fold"/>
    <property type="match status" value="1"/>
</dbReference>
<dbReference type="Pfam" id="PF21349">
    <property type="entry name" value="RUBY_RBDX"/>
    <property type="match status" value="1"/>
</dbReference>
<keyword evidence="7" id="KW-0274">FAD</keyword>
<dbReference type="CDD" id="cd00729">
    <property type="entry name" value="rubredoxin_SM"/>
    <property type="match status" value="1"/>
</dbReference>
<evidence type="ECO:0000256" key="3">
    <source>
        <dbReference type="ARBA" id="ARBA00001974"/>
    </source>
</evidence>
<dbReference type="PANTHER" id="PTHR32145">
    <property type="entry name" value="DIFLAVIN FLAVOPROTEIN A 2-RELATED"/>
    <property type="match status" value="1"/>
</dbReference>
<evidence type="ECO:0000256" key="6">
    <source>
        <dbReference type="ARBA" id="ARBA00022630"/>
    </source>
</evidence>
<dbReference type="OrthoDB" id="9807946at2"/>
<dbReference type="PROSITE" id="PS50903">
    <property type="entry name" value="RUBREDOXIN_LIKE"/>
    <property type="match status" value="1"/>
</dbReference>
<organism evidence="12 13">
    <name type="scientific">Clostridium pasteurianum BC1</name>
    <dbReference type="NCBI Taxonomy" id="86416"/>
    <lineage>
        <taxon>Bacteria</taxon>
        <taxon>Bacillati</taxon>
        <taxon>Bacillota</taxon>
        <taxon>Clostridia</taxon>
        <taxon>Eubacteriales</taxon>
        <taxon>Clostridiaceae</taxon>
        <taxon>Clostridium</taxon>
    </lineage>
</organism>
<feature type="domain" description="Rubredoxin-like" evidence="11">
    <location>
        <begin position="413"/>
        <end position="447"/>
    </location>
</feature>
<evidence type="ECO:0000256" key="4">
    <source>
        <dbReference type="ARBA" id="ARBA00007121"/>
    </source>
</evidence>
<keyword evidence="9" id="KW-0408">Iron</keyword>
<dbReference type="SUPFAM" id="SSF56281">
    <property type="entry name" value="Metallo-hydrolase/oxidoreductase"/>
    <property type="match status" value="1"/>
</dbReference>
<evidence type="ECO:0000259" key="11">
    <source>
        <dbReference type="PROSITE" id="PS50903"/>
    </source>
</evidence>
<dbReference type="InterPro" id="IPR001279">
    <property type="entry name" value="Metallo-B-lactamas"/>
</dbReference>
<dbReference type="Proteomes" id="UP000013523">
    <property type="component" value="Chromosome"/>
</dbReference>
<evidence type="ECO:0000256" key="2">
    <source>
        <dbReference type="ARBA" id="ARBA00001965"/>
    </source>
</evidence>
<evidence type="ECO:0000256" key="1">
    <source>
        <dbReference type="ARBA" id="ARBA00001962"/>
    </source>
</evidence>
<keyword evidence="5" id="KW-0813">Transport</keyword>
<dbReference type="GO" id="GO:0005506">
    <property type="term" value="F:iron ion binding"/>
    <property type="evidence" value="ECO:0007669"/>
    <property type="project" value="InterPro"/>
</dbReference>
<evidence type="ECO:0000259" key="10">
    <source>
        <dbReference type="PROSITE" id="PS50902"/>
    </source>
</evidence>
<dbReference type="Gene3D" id="3.40.50.360">
    <property type="match status" value="1"/>
</dbReference>
<dbReference type="InterPro" id="IPR023753">
    <property type="entry name" value="FAD/NAD-binding_dom"/>
</dbReference>
<dbReference type="InterPro" id="IPR016156">
    <property type="entry name" value="FAD/NAD-linked_Rdtase_dimer_sf"/>
</dbReference>
<dbReference type="AlphaFoldDB" id="R4K8U3"/>